<evidence type="ECO:0008006" key="3">
    <source>
        <dbReference type="Google" id="ProtNLM"/>
    </source>
</evidence>
<name>A0A137NS56_CONC2</name>
<evidence type="ECO:0000313" key="1">
    <source>
        <dbReference type="EMBL" id="KXN65520.1"/>
    </source>
</evidence>
<dbReference type="EMBL" id="KQ964865">
    <property type="protein sequence ID" value="KXN65520.1"/>
    <property type="molecule type" value="Genomic_DNA"/>
</dbReference>
<dbReference type="Proteomes" id="UP000070444">
    <property type="component" value="Unassembled WGS sequence"/>
</dbReference>
<protein>
    <recommendedName>
        <fullName evidence="3">F-box domain-containing protein</fullName>
    </recommendedName>
</protein>
<proteinExistence type="predicted"/>
<evidence type="ECO:0000313" key="2">
    <source>
        <dbReference type="Proteomes" id="UP000070444"/>
    </source>
</evidence>
<reference evidence="1 2" key="1">
    <citation type="journal article" date="2015" name="Genome Biol. Evol.">
        <title>Phylogenomic analyses indicate that early fungi evolved digesting cell walls of algal ancestors of land plants.</title>
        <authorList>
            <person name="Chang Y."/>
            <person name="Wang S."/>
            <person name="Sekimoto S."/>
            <person name="Aerts A.L."/>
            <person name="Choi C."/>
            <person name="Clum A."/>
            <person name="LaButti K.M."/>
            <person name="Lindquist E.A."/>
            <person name="Yee Ngan C."/>
            <person name="Ohm R.A."/>
            <person name="Salamov A.A."/>
            <person name="Grigoriev I.V."/>
            <person name="Spatafora J.W."/>
            <person name="Berbee M.L."/>
        </authorList>
    </citation>
    <scope>NUCLEOTIDE SEQUENCE [LARGE SCALE GENOMIC DNA]</scope>
    <source>
        <strain evidence="1 2">NRRL 28638</strain>
    </source>
</reference>
<dbReference type="AlphaFoldDB" id="A0A137NS56"/>
<dbReference type="InterPro" id="IPR032675">
    <property type="entry name" value="LRR_dom_sf"/>
</dbReference>
<dbReference type="SUPFAM" id="SSF52047">
    <property type="entry name" value="RNI-like"/>
    <property type="match status" value="1"/>
</dbReference>
<sequence length="234" mass="27810">MFSELKVNSNVLLSHSNYFNNYNYYQLNNFTYLERFKIFRKYGFNRELEYKEVLIDPFIEEAVNTLSLASSVYCKVLELCALEREGYFLFPIFCNYLNLKIFRILISDIPYTKFFNLLTKLESLQELDISNVNLILSPTEAPISPHYLQFPKSLTKLTYQFIKFGVTDLPEARPLEFVRNIKRGYSKQNLNLLPQHLPNLKSLEVYNDNWNDTEFEKFLNMCPALEYVYRPNSN</sequence>
<keyword evidence="2" id="KW-1185">Reference proteome</keyword>
<accession>A0A137NS56</accession>
<gene>
    <name evidence="1" type="ORF">CONCODRAFT_80748</name>
</gene>
<dbReference type="Gene3D" id="3.80.10.10">
    <property type="entry name" value="Ribonuclease Inhibitor"/>
    <property type="match status" value="1"/>
</dbReference>
<organism evidence="1 2">
    <name type="scientific">Conidiobolus coronatus (strain ATCC 28846 / CBS 209.66 / NRRL 28638)</name>
    <name type="common">Delacroixia coronata</name>
    <dbReference type="NCBI Taxonomy" id="796925"/>
    <lineage>
        <taxon>Eukaryota</taxon>
        <taxon>Fungi</taxon>
        <taxon>Fungi incertae sedis</taxon>
        <taxon>Zoopagomycota</taxon>
        <taxon>Entomophthoromycotina</taxon>
        <taxon>Entomophthoromycetes</taxon>
        <taxon>Entomophthorales</taxon>
        <taxon>Ancylistaceae</taxon>
        <taxon>Conidiobolus</taxon>
    </lineage>
</organism>